<keyword evidence="18" id="KW-1185">Reference proteome</keyword>
<evidence type="ECO:0000313" key="18">
    <source>
        <dbReference type="Proteomes" id="UP001403385"/>
    </source>
</evidence>
<dbReference type="Pfam" id="PF01583">
    <property type="entry name" value="APS_kinase"/>
    <property type="match status" value="1"/>
</dbReference>
<protein>
    <recommendedName>
        <fullName evidence="6 14">Adenylyl-sulfate kinase</fullName>
        <ecNumber evidence="5 14">2.7.1.25</ecNumber>
    </recommendedName>
    <alternativeName>
        <fullName evidence="12 14">APS kinase</fullName>
    </alternativeName>
    <alternativeName>
        <fullName evidence="13 14">ATP adenosine-5'-phosphosulfate 3'-phosphotransferase</fullName>
    </alternativeName>
    <alternativeName>
        <fullName evidence="11 14">Adenosine-5'-phosphosulfate kinase</fullName>
    </alternativeName>
</protein>
<dbReference type="NCBIfam" id="NF003013">
    <property type="entry name" value="PRK03846.1"/>
    <property type="match status" value="1"/>
</dbReference>
<dbReference type="GO" id="GO:0070814">
    <property type="term" value="P:hydrogen sulfide biosynthetic process"/>
    <property type="evidence" value="ECO:0007669"/>
    <property type="project" value="UniProtKB-UniRule"/>
</dbReference>
<dbReference type="GO" id="GO:0000103">
    <property type="term" value="P:sulfate assimilation"/>
    <property type="evidence" value="ECO:0007669"/>
    <property type="project" value="UniProtKB-UniRule"/>
</dbReference>
<evidence type="ECO:0000256" key="6">
    <source>
        <dbReference type="ARBA" id="ARBA00018163"/>
    </source>
</evidence>
<organism evidence="17 18">
    <name type="scientific">Rapidithrix thailandica</name>
    <dbReference type="NCBI Taxonomy" id="413964"/>
    <lineage>
        <taxon>Bacteria</taxon>
        <taxon>Pseudomonadati</taxon>
        <taxon>Bacteroidota</taxon>
        <taxon>Cytophagia</taxon>
        <taxon>Cytophagales</taxon>
        <taxon>Flammeovirgaceae</taxon>
        <taxon>Rapidithrix</taxon>
    </lineage>
</organism>
<evidence type="ECO:0000256" key="4">
    <source>
        <dbReference type="ARBA" id="ARBA00007008"/>
    </source>
</evidence>
<feature type="binding site" evidence="14">
    <location>
        <begin position="33"/>
        <end position="40"/>
    </location>
    <ligand>
        <name>ATP</name>
        <dbReference type="ChEBI" id="CHEBI:30616"/>
    </ligand>
</feature>
<comment type="catalytic activity">
    <reaction evidence="1 14 15">
        <text>adenosine 5'-phosphosulfate + ATP = 3'-phosphoadenylyl sulfate + ADP + H(+)</text>
        <dbReference type="Rhea" id="RHEA:24152"/>
        <dbReference type="ChEBI" id="CHEBI:15378"/>
        <dbReference type="ChEBI" id="CHEBI:30616"/>
        <dbReference type="ChEBI" id="CHEBI:58243"/>
        <dbReference type="ChEBI" id="CHEBI:58339"/>
        <dbReference type="ChEBI" id="CHEBI:456216"/>
        <dbReference type="EC" id="2.7.1.25"/>
    </reaction>
</comment>
<gene>
    <name evidence="14 17" type="primary">cysC</name>
    <name evidence="17" type="ORF">AAG747_17470</name>
</gene>
<dbReference type="NCBIfam" id="TIGR00455">
    <property type="entry name" value="apsK"/>
    <property type="match status" value="1"/>
</dbReference>
<keyword evidence="10 14" id="KW-0067">ATP-binding</keyword>
<dbReference type="FunFam" id="3.40.50.300:FF:000212">
    <property type="entry name" value="Adenylyl-sulfate kinase"/>
    <property type="match status" value="1"/>
</dbReference>
<dbReference type="SUPFAM" id="SSF52540">
    <property type="entry name" value="P-loop containing nucleoside triphosphate hydrolases"/>
    <property type="match status" value="1"/>
</dbReference>
<evidence type="ECO:0000256" key="15">
    <source>
        <dbReference type="RuleBase" id="RU004347"/>
    </source>
</evidence>
<evidence type="ECO:0000256" key="7">
    <source>
        <dbReference type="ARBA" id="ARBA00022679"/>
    </source>
</evidence>
<comment type="function">
    <text evidence="2 14 15">Catalyzes the synthesis of activated sulfate.</text>
</comment>
<dbReference type="GO" id="GO:0005524">
    <property type="term" value="F:ATP binding"/>
    <property type="evidence" value="ECO:0007669"/>
    <property type="project" value="UniProtKB-UniRule"/>
</dbReference>
<evidence type="ECO:0000256" key="12">
    <source>
        <dbReference type="ARBA" id="ARBA00031393"/>
    </source>
</evidence>
<dbReference type="Gene3D" id="3.40.50.300">
    <property type="entry name" value="P-loop containing nucleotide triphosphate hydrolases"/>
    <property type="match status" value="1"/>
</dbReference>
<dbReference type="InterPro" id="IPR002891">
    <property type="entry name" value="APS"/>
</dbReference>
<reference evidence="17 18" key="1">
    <citation type="submission" date="2024-04" db="EMBL/GenBank/DDBJ databases">
        <title>Novel genus in family Flammeovirgaceae.</title>
        <authorList>
            <person name="Nguyen T.H."/>
            <person name="Vuong T.Q."/>
            <person name="Le H."/>
            <person name="Kim S.-G."/>
        </authorList>
    </citation>
    <scope>NUCLEOTIDE SEQUENCE [LARGE SCALE GENOMIC DNA]</scope>
    <source>
        <strain evidence="17 18">JCM 23209</strain>
    </source>
</reference>
<dbReference type="HAMAP" id="MF_00065">
    <property type="entry name" value="Adenylyl_sulf_kinase"/>
    <property type="match status" value="1"/>
</dbReference>
<dbReference type="InterPro" id="IPR027417">
    <property type="entry name" value="P-loop_NTPase"/>
</dbReference>
<dbReference type="InterPro" id="IPR059117">
    <property type="entry name" value="APS_kinase_dom"/>
</dbReference>
<evidence type="ECO:0000313" key="17">
    <source>
        <dbReference type="EMBL" id="MEN7549717.1"/>
    </source>
</evidence>
<keyword evidence="9 14" id="KW-0418">Kinase</keyword>
<comment type="similarity">
    <text evidence="4 14 15">Belongs to the APS kinase family.</text>
</comment>
<dbReference type="AlphaFoldDB" id="A0AAW9RXT4"/>
<dbReference type="EC" id="2.7.1.25" evidence="5 14"/>
<dbReference type="EMBL" id="JBDKWZ010000010">
    <property type="protein sequence ID" value="MEN7549717.1"/>
    <property type="molecule type" value="Genomic_DNA"/>
</dbReference>
<comment type="pathway">
    <text evidence="3 14 15">Sulfur metabolism; hydrogen sulfide biosynthesis; sulfite from sulfate: step 2/3.</text>
</comment>
<evidence type="ECO:0000256" key="2">
    <source>
        <dbReference type="ARBA" id="ARBA00002632"/>
    </source>
</evidence>
<evidence type="ECO:0000256" key="13">
    <source>
        <dbReference type="ARBA" id="ARBA00031464"/>
    </source>
</evidence>
<evidence type="ECO:0000259" key="16">
    <source>
        <dbReference type="Pfam" id="PF01583"/>
    </source>
</evidence>
<evidence type="ECO:0000256" key="5">
    <source>
        <dbReference type="ARBA" id="ARBA00012121"/>
    </source>
</evidence>
<keyword evidence="8 14" id="KW-0547">Nucleotide-binding</keyword>
<dbReference type="GO" id="GO:0004020">
    <property type="term" value="F:adenylylsulfate kinase activity"/>
    <property type="evidence" value="ECO:0007669"/>
    <property type="project" value="UniProtKB-UniRule"/>
</dbReference>
<evidence type="ECO:0000256" key="11">
    <source>
        <dbReference type="ARBA" id="ARBA00029724"/>
    </source>
</evidence>
<sequence>MEKLNIIPHDHKVNKEDRQRHKKQKPVVIWFTGLSGSGKSTLANMLEQGLYEYGFHTYILDGDNVRMGLNKGLTFSEEDRKENIRRISEVAKLMVDAGLVVITAFISPFKKDRAMARELLEEGEFIEVFVDCPLEVCEQRDVKGLYRKARAGEITKFTGIDSPFEAPENPEIHIKTAEQSLESSINQLIDLVLPIIQIKN</sequence>
<evidence type="ECO:0000256" key="8">
    <source>
        <dbReference type="ARBA" id="ARBA00022741"/>
    </source>
</evidence>
<feature type="domain" description="APS kinase" evidence="16">
    <location>
        <begin position="26"/>
        <end position="175"/>
    </location>
</feature>
<name>A0AAW9RXT4_9BACT</name>
<dbReference type="PANTHER" id="PTHR11055:SF63">
    <property type="entry name" value="ADENYLYL-SULFATE KINASE 1, CHLOROPLASTIC"/>
    <property type="match status" value="1"/>
</dbReference>
<evidence type="ECO:0000256" key="3">
    <source>
        <dbReference type="ARBA" id="ARBA00004806"/>
    </source>
</evidence>
<evidence type="ECO:0000256" key="10">
    <source>
        <dbReference type="ARBA" id="ARBA00022840"/>
    </source>
</evidence>
<evidence type="ECO:0000256" key="1">
    <source>
        <dbReference type="ARBA" id="ARBA00001823"/>
    </source>
</evidence>
<keyword evidence="14" id="KW-0597">Phosphoprotein</keyword>
<comment type="caution">
    <text evidence="17">The sequence shown here is derived from an EMBL/GenBank/DDBJ whole genome shotgun (WGS) entry which is preliminary data.</text>
</comment>
<dbReference type="CDD" id="cd02027">
    <property type="entry name" value="APSK"/>
    <property type="match status" value="1"/>
</dbReference>
<dbReference type="PANTHER" id="PTHR11055">
    <property type="entry name" value="BIFUNCTIONAL 3'-PHOSPHOADENOSINE 5'-PHOSPHOSULFATE SYNTHASE"/>
    <property type="match status" value="1"/>
</dbReference>
<keyword evidence="7 14" id="KW-0808">Transferase</keyword>
<evidence type="ECO:0000256" key="14">
    <source>
        <dbReference type="HAMAP-Rule" id="MF_00065"/>
    </source>
</evidence>
<accession>A0AAW9RXT4</accession>
<feature type="active site" description="Phosphoserine intermediate" evidence="14">
    <location>
        <position position="107"/>
    </location>
</feature>
<evidence type="ECO:0000256" key="9">
    <source>
        <dbReference type="ARBA" id="ARBA00022777"/>
    </source>
</evidence>
<dbReference type="Proteomes" id="UP001403385">
    <property type="component" value="Unassembled WGS sequence"/>
</dbReference>
<proteinExistence type="inferred from homology"/>